<proteinExistence type="predicted"/>
<comment type="caution">
    <text evidence="1">The sequence shown here is derived from an EMBL/GenBank/DDBJ whole genome shotgun (WGS) entry which is preliminary data.</text>
</comment>
<dbReference type="Proteomes" id="UP000716291">
    <property type="component" value="Unassembled WGS sequence"/>
</dbReference>
<evidence type="ECO:0000313" key="1">
    <source>
        <dbReference type="EMBL" id="KAG1301014.1"/>
    </source>
</evidence>
<evidence type="ECO:0000313" key="2">
    <source>
        <dbReference type="Proteomes" id="UP000716291"/>
    </source>
</evidence>
<gene>
    <name evidence="1" type="ORF">G6F64_012180</name>
</gene>
<reference evidence="1" key="1">
    <citation type="journal article" date="2020" name="Microb. Genom.">
        <title>Genetic diversity of clinical and environmental Mucorales isolates obtained from an investigation of mucormycosis cases among solid organ transplant recipients.</title>
        <authorList>
            <person name="Nguyen M.H."/>
            <person name="Kaul D."/>
            <person name="Muto C."/>
            <person name="Cheng S.J."/>
            <person name="Richter R.A."/>
            <person name="Bruno V.M."/>
            <person name="Liu G."/>
            <person name="Beyhan S."/>
            <person name="Sundermann A.J."/>
            <person name="Mounaud S."/>
            <person name="Pasculle A.W."/>
            <person name="Nierman W.C."/>
            <person name="Driscoll E."/>
            <person name="Cumbie R."/>
            <person name="Clancy C.J."/>
            <person name="Dupont C.L."/>
        </authorList>
    </citation>
    <scope>NUCLEOTIDE SEQUENCE</scope>
    <source>
        <strain evidence="1">GL11</strain>
    </source>
</reference>
<dbReference type="EMBL" id="JAANQT010003491">
    <property type="protein sequence ID" value="KAG1301014.1"/>
    <property type="molecule type" value="Genomic_DNA"/>
</dbReference>
<organism evidence="1 2">
    <name type="scientific">Rhizopus oryzae</name>
    <name type="common">Mucormycosis agent</name>
    <name type="synonym">Rhizopus arrhizus var. delemar</name>
    <dbReference type="NCBI Taxonomy" id="64495"/>
    <lineage>
        <taxon>Eukaryota</taxon>
        <taxon>Fungi</taxon>
        <taxon>Fungi incertae sedis</taxon>
        <taxon>Mucoromycota</taxon>
        <taxon>Mucoromycotina</taxon>
        <taxon>Mucoromycetes</taxon>
        <taxon>Mucorales</taxon>
        <taxon>Mucorineae</taxon>
        <taxon>Rhizopodaceae</taxon>
        <taxon>Rhizopus</taxon>
    </lineage>
</organism>
<dbReference type="AlphaFoldDB" id="A0A9P6WY04"/>
<keyword evidence="2" id="KW-1185">Reference proteome</keyword>
<dbReference type="OrthoDB" id="2233065at2759"/>
<protein>
    <submittedName>
        <fullName evidence="1">Uncharacterized protein</fullName>
    </submittedName>
</protein>
<sequence length="352" mass="39630">MTMTVVMSDEILTFRLPNDQLPGKDQFSKQMLKTQGVIDLVVGELLDVPNGTYTSAETEWQNASRSDILYKPRLAIQNSLPPILIEIQLTVNEPFMQRLVSYSQSALSIYKTYPIVLIVCTDRVSPIQLMAKFKPISGKPWMSSLLATDFWAQSCFIVSKLTLSSIAPSDQLTPLQALSSFLTEASPTLYGHPFAENRTIRQLYHIAMAISENQVECDKDVSSVVDIICYNNEKILMKADAALFGVSGSSKAKNLIERALVFNAAAKRKYCQTVDSDSDSSLEPLPKLKGKTRETIQDKKQDDFEFVINYRKNLIGKMNWKTCLSVGHEKNLCQNYSTGESLRRFFYNATKK</sequence>
<accession>A0A9P6WY04</accession>
<name>A0A9P6WY04_RHIOR</name>